<feature type="transmembrane region" description="Helical" evidence="1">
    <location>
        <begin position="158"/>
        <end position="180"/>
    </location>
</feature>
<keyword evidence="1" id="KW-1133">Transmembrane helix</keyword>
<evidence type="ECO:0000256" key="1">
    <source>
        <dbReference type="SAM" id="Phobius"/>
    </source>
</evidence>
<reference evidence="3" key="1">
    <citation type="journal article" date="2019" name="Int. J. Syst. Evol. Microbiol.">
        <title>The Global Catalogue of Microorganisms (GCM) 10K type strain sequencing project: providing services to taxonomists for standard genome sequencing and annotation.</title>
        <authorList>
            <consortium name="The Broad Institute Genomics Platform"/>
            <consortium name="The Broad Institute Genome Sequencing Center for Infectious Disease"/>
            <person name="Wu L."/>
            <person name="Ma J."/>
        </authorList>
    </citation>
    <scope>NUCLEOTIDE SEQUENCE [LARGE SCALE GENOMIC DNA]</scope>
    <source>
        <strain evidence="3">CGMCC 1.15399</strain>
    </source>
</reference>
<dbReference type="RefSeq" id="WP_219532124.1">
    <property type="nucleotide sequence ID" value="NZ_JAHKRM010000013.1"/>
</dbReference>
<feature type="transmembrane region" description="Helical" evidence="1">
    <location>
        <begin position="211"/>
        <end position="232"/>
    </location>
</feature>
<proteinExistence type="predicted"/>
<gene>
    <name evidence="2" type="ORF">ACFSJ0_50190</name>
</gene>
<keyword evidence="1" id="KW-0472">Membrane</keyword>
<comment type="caution">
    <text evidence="2">The sequence shown here is derived from an EMBL/GenBank/DDBJ whole genome shotgun (WGS) entry which is preliminary data.</text>
</comment>
<keyword evidence="1" id="KW-0812">Transmembrane</keyword>
<evidence type="ECO:0000313" key="2">
    <source>
        <dbReference type="EMBL" id="MFD1545290.1"/>
    </source>
</evidence>
<dbReference type="EMBL" id="JBHUCM010000047">
    <property type="protein sequence ID" value="MFD1545290.1"/>
    <property type="molecule type" value="Genomic_DNA"/>
</dbReference>
<dbReference type="Proteomes" id="UP001597097">
    <property type="component" value="Unassembled WGS sequence"/>
</dbReference>
<organism evidence="2 3">
    <name type="scientific">Nonomuraea guangzhouensis</name>
    <dbReference type="NCBI Taxonomy" id="1291555"/>
    <lineage>
        <taxon>Bacteria</taxon>
        <taxon>Bacillati</taxon>
        <taxon>Actinomycetota</taxon>
        <taxon>Actinomycetes</taxon>
        <taxon>Streptosporangiales</taxon>
        <taxon>Streptosporangiaceae</taxon>
        <taxon>Nonomuraea</taxon>
    </lineage>
</organism>
<feature type="transmembrane region" description="Helical" evidence="1">
    <location>
        <begin position="130"/>
        <end position="152"/>
    </location>
</feature>
<keyword evidence="3" id="KW-1185">Reference proteome</keyword>
<protein>
    <submittedName>
        <fullName evidence="2">Uncharacterized protein</fullName>
    </submittedName>
</protein>
<name>A0ABW4GRY9_9ACTN</name>
<evidence type="ECO:0000313" key="3">
    <source>
        <dbReference type="Proteomes" id="UP001597097"/>
    </source>
</evidence>
<sequence>MAITSRCLGTPRKENLGPTKLHREQLEQLAKIFEQTGSYSSIWTDSNYVVYESTSSADIADLGTKMTPGLKIVRMIRRDPVTKDKIMDLTLSSATALLLRYRVDETANDAARIREICKERKRTWAQFAHIPGLAVGTVAAIVGAAIAGGFLGSSSGPVWLSLLPVTMVPLVLGLGFKYLWKRLGAGLTQAVIINVPEGSQGGLLSRKRDDLIVAVTMFVLSTATNVLFTLLLQHR</sequence>
<accession>A0ABW4GRY9</accession>